<accession>A0A135LKM9</accession>
<protein>
    <submittedName>
        <fullName evidence="2">Uncharacterized protein</fullName>
    </submittedName>
</protein>
<dbReference type="EMBL" id="LHQR01000049">
    <property type="protein sequence ID" value="KXG49522.1"/>
    <property type="molecule type" value="Genomic_DNA"/>
</dbReference>
<evidence type="ECO:0000313" key="3">
    <source>
        <dbReference type="Proteomes" id="UP000070168"/>
    </source>
</evidence>
<feature type="compositionally biased region" description="Low complexity" evidence="1">
    <location>
        <begin position="35"/>
        <end position="49"/>
    </location>
</feature>
<gene>
    <name evidence="2" type="ORF">PGRI_071030</name>
</gene>
<sequence>MNTILGLVPSLLNLDFSFGWKFYYVPIMSSNSSSATKSAKSAKESTSISPYCAPPPYNDVSGPVIIGQDGKPQFLSPEEEVERQHRLQQAVREKMLGLPRTTKFEWYQGTSGMSTTETSGATGTVEELQLPPYTPRDEK</sequence>
<dbReference type="GeneID" id="63710117"/>
<dbReference type="RefSeq" id="XP_040648058.1">
    <property type="nucleotide sequence ID" value="XM_040794817.1"/>
</dbReference>
<evidence type="ECO:0000313" key="2">
    <source>
        <dbReference type="EMBL" id="KXG49522.1"/>
    </source>
</evidence>
<dbReference type="Proteomes" id="UP000070168">
    <property type="component" value="Unassembled WGS sequence"/>
</dbReference>
<organism evidence="2 3">
    <name type="scientific">Penicillium patulum</name>
    <name type="common">Penicillium griseofulvum</name>
    <dbReference type="NCBI Taxonomy" id="5078"/>
    <lineage>
        <taxon>Eukaryota</taxon>
        <taxon>Fungi</taxon>
        <taxon>Dikarya</taxon>
        <taxon>Ascomycota</taxon>
        <taxon>Pezizomycotina</taxon>
        <taxon>Eurotiomycetes</taxon>
        <taxon>Eurotiomycetidae</taxon>
        <taxon>Eurotiales</taxon>
        <taxon>Aspergillaceae</taxon>
        <taxon>Penicillium</taxon>
    </lineage>
</organism>
<dbReference type="AlphaFoldDB" id="A0A135LKM9"/>
<dbReference type="OrthoDB" id="4508069at2759"/>
<keyword evidence="3" id="KW-1185">Reference proteome</keyword>
<proteinExistence type="predicted"/>
<comment type="caution">
    <text evidence="2">The sequence shown here is derived from an EMBL/GenBank/DDBJ whole genome shotgun (WGS) entry which is preliminary data.</text>
</comment>
<feature type="compositionally biased region" description="Low complexity" evidence="1">
    <location>
        <begin position="109"/>
        <end position="127"/>
    </location>
</feature>
<reference evidence="2 3" key="1">
    <citation type="journal article" date="2016" name="BMC Genomics">
        <title>Genome sequencing and secondary metabolism of the postharvest pathogen Penicillium griseofulvum.</title>
        <authorList>
            <person name="Banani H."/>
            <person name="Marcet-Houben M."/>
            <person name="Ballester A.R."/>
            <person name="Abbruscato P."/>
            <person name="Gonzalez-Candelas L."/>
            <person name="Gabaldon T."/>
            <person name="Spadaro D."/>
        </authorList>
    </citation>
    <scope>NUCLEOTIDE SEQUENCE [LARGE SCALE GENOMIC DNA]</scope>
    <source>
        <strain evidence="2 3">PG3</strain>
    </source>
</reference>
<evidence type="ECO:0000256" key="1">
    <source>
        <dbReference type="SAM" id="MobiDB-lite"/>
    </source>
</evidence>
<name>A0A135LKM9_PENPA</name>
<feature type="region of interest" description="Disordered" evidence="1">
    <location>
        <begin position="108"/>
        <end position="139"/>
    </location>
</feature>
<feature type="region of interest" description="Disordered" evidence="1">
    <location>
        <begin position="35"/>
        <end position="54"/>
    </location>
</feature>